<keyword evidence="2" id="KW-1185">Reference proteome</keyword>
<evidence type="ECO:0000313" key="1">
    <source>
        <dbReference type="EMBL" id="KAF8888175.1"/>
    </source>
</evidence>
<name>A0A9P5TKD0_GYMJU</name>
<dbReference type="Proteomes" id="UP000724874">
    <property type="component" value="Unassembled WGS sequence"/>
</dbReference>
<reference evidence="1" key="1">
    <citation type="submission" date="2020-11" db="EMBL/GenBank/DDBJ databases">
        <authorList>
            <consortium name="DOE Joint Genome Institute"/>
            <person name="Ahrendt S."/>
            <person name="Riley R."/>
            <person name="Andreopoulos W."/>
            <person name="LaButti K."/>
            <person name="Pangilinan J."/>
            <person name="Ruiz-duenas F.J."/>
            <person name="Barrasa J.M."/>
            <person name="Sanchez-Garcia M."/>
            <person name="Camarero S."/>
            <person name="Miyauchi S."/>
            <person name="Serrano A."/>
            <person name="Linde D."/>
            <person name="Babiker R."/>
            <person name="Drula E."/>
            <person name="Ayuso-Fernandez I."/>
            <person name="Pacheco R."/>
            <person name="Padilla G."/>
            <person name="Ferreira P."/>
            <person name="Barriuso J."/>
            <person name="Kellner H."/>
            <person name="Castanera R."/>
            <person name="Alfaro M."/>
            <person name="Ramirez L."/>
            <person name="Pisabarro A.G."/>
            <person name="Kuo A."/>
            <person name="Tritt A."/>
            <person name="Lipzen A."/>
            <person name="He G."/>
            <person name="Yan M."/>
            <person name="Ng V."/>
            <person name="Cullen D."/>
            <person name="Martin F."/>
            <person name="Rosso M.-N."/>
            <person name="Henrissat B."/>
            <person name="Hibbett D."/>
            <person name="Martinez A.T."/>
            <person name="Grigoriev I.V."/>
        </authorList>
    </citation>
    <scope>NUCLEOTIDE SEQUENCE</scope>
    <source>
        <strain evidence="1">AH 44721</strain>
    </source>
</reference>
<proteinExistence type="predicted"/>
<dbReference type="OrthoDB" id="3061305at2759"/>
<dbReference type="AlphaFoldDB" id="A0A9P5TKD0"/>
<accession>A0A9P5TKD0</accession>
<dbReference type="EMBL" id="JADNYJ010000086">
    <property type="protein sequence ID" value="KAF8888175.1"/>
    <property type="molecule type" value="Genomic_DNA"/>
</dbReference>
<gene>
    <name evidence="1" type="ORF">CPB84DRAFT_1749573</name>
</gene>
<evidence type="ECO:0000313" key="2">
    <source>
        <dbReference type="Proteomes" id="UP000724874"/>
    </source>
</evidence>
<protein>
    <submittedName>
        <fullName evidence="1">Uncharacterized protein</fullName>
    </submittedName>
</protein>
<organism evidence="1 2">
    <name type="scientific">Gymnopilus junonius</name>
    <name type="common">Spectacular rustgill mushroom</name>
    <name type="synonym">Gymnopilus spectabilis subsp. junonius</name>
    <dbReference type="NCBI Taxonomy" id="109634"/>
    <lineage>
        <taxon>Eukaryota</taxon>
        <taxon>Fungi</taxon>
        <taxon>Dikarya</taxon>
        <taxon>Basidiomycota</taxon>
        <taxon>Agaricomycotina</taxon>
        <taxon>Agaricomycetes</taxon>
        <taxon>Agaricomycetidae</taxon>
        <taxon>Agaricales</taxon>
        <taxon>Agaricineae</taxon>
        <taxon>Hymenogastraceae</taxon>
        <taxon>Gymnopilus</taxon>
    </lineage>
</organism>
<sequence>MTLKLNEAGGDKQPWKLERKDASGWMRLRKRSGDWVIAAASEDCGLVSDGLPSGWCVRSEWEGADDSGIPLPPVPANPAVLSDITNAHDYIERLRSSRSSGHSHAATNDDVGAAEVFKTAVLFSHTPGPNAAPLWAAQLIATVDQIAANVAQLAPVIAPIPALVAGVAHIPVLVNSVDRLTERIQVLEQRVDELPIIFSNATAGPQGHAIQSITWMGSSIAGSLSQEQRRKCVNAAALLGLPPMDPGTPVLERRRQIAAKLGVSIDLYHINVYQLPSYMTSK</sequence>
<comment type="caution">
    <text evidence="1">The sequence shown here is derived from an EMBL/GenBank/DDBJ whole genome shotgun (WGS) entry which is preliminary data.</text>
</comment>